<dbReference type="Pfam" id="PF09323">
    <property type="entry name" value="DUF1980"/>
    <property type="match status" value="1"/>
</dbReference>
<dbReference type="PANTHER" id="PTHR40047:SF1">
    <property type="entry name" value="UPF0703 PROTEIN YCGQ"/>
    <property type="match status" value="1"/>
</dbReference>
<dbReference type="InterPro" id="IPR052955">
    <property type="entry name" value="UPF0703_membrane_permease"/>
</dbReference>
<dbReference type="OrthoDB" id="359029at2"/>
<keyword evidence="1" id="KW-0812">Transmembrane</keyword>
<evidence type="ECO:0000313" key="5">
    <source>
        <dbReference type="Proteomes" id="UP000298424"/>
    </source>
</evidence>
<feature type="domain" description="DUF1980" evidence="3">
    <location>
        <begin position="153"/>
        <end position="251"/>
    </location>
</feature>
<keyword evidence="1" id="KW-1133">Transmembrane helix</keyword>
<organism evidence="4 5">
    <name type="scientific">Cryobacterium lyxosi</name>
    <dbReference type="NCBI Taxonomy" id="1259228"/>
    <lineage>
        <taxon>Bacteria</taxon>
        <taxon>Bacillati</taxon>
        <taxon>Actinomycetota</taxon>
        <taxon>Actinomycetes</taxon>
        <taxon>Micrococcales</taxon>
        <taxon>Microbacteriaceae</taxon>
        <taxon>Cryobacterium</taxon>
    </lineage>
</organism>
<dbReference type="Pfam" id="PF21537">
    <property type="entry name" value="DUF1980_C"/>
    <property type="match status" value="1"/>
</dbReference>
<evidence type="ECO:0000259" key="2">
    <source>
        <dbReference type="Pfam" id="PF09323"/>
    </source>
</evidence>
<accession>A0A4R8ZCQ8</accession>
<keyword evidence="5" id="KW-1185">Reference proteome</keyword>
<sequence>MSLSHLITRWRGALLSLIGIVATVWLGITGQLGLYIHPRYFAFSIIMAVLAAAVVIVSFALSPGDEHAGHDHDHETGHKRFWAGASSVVIAASAVALLVLPPTTLTTTTLEQRDLNGSAAALTEEASAKLTGGDASKFSVKDWASLLRQGAGVEFYAGKKAQLTGFVTPDQDDPENVFYVARFVVSHCVVDAQPVGVPVYRPGWQDEFPLDSWVGVSGGLTANPSVASSEGIVIIPEVVAAVDQPQQPYVY</sequence>
<keyword evidence="1" id="KW-0472">Membrane</keyword>
<protein>
    <submittedName>
        <fullName evidence="4">TIGR03943 family protein</fullName>
    </submittedName>
</protein>
<dbReference type="InterPro" id="IPR048447">
    <property type="entry name" value="DUF1980_C"/>
</dbReference>
<comment type="caution">
    <text evidence="4">The sequence shown here is derived from an EMBL/GenBank/DDBJ whole genome shotgun (WGS) entry which is preliminary data.</text>
</comment>
<dbReference type="Proteomes" id="UP000298424">
    <property type="component" value="Unassembled WGS sequence"/>
</dbReference>
<feature type="transmembrane region" description="Helical" evidence="1">
    <location>
        <begin position="81"/>
        <end position="100"/>
    </location>
</feature>
<proteinExistence type="predicted"/>
<evidence type="ECO:0000256" key="1">
    <source>
        <dbReference type="SAM" id="Phobius"/>
    </source>
</evidence>
<feature type="transmembrane region" description="Helical" evidence="1">
    <location>
        <begin position="12"/>
        <end position="34"/>
    </location>
</feature>
<dbReference type="EMBL" id="SOGT01000012">
    <property type="protein sequence ID" value="TFD25112.1"/>
    <property type="molecule type" value="Genomic_DNA"/>
</dbReference>
<feature type="transmembrane region" description="Helical" evidence="1">
    <location>
        <begin position="40"/>
        <end position="61"/>
    </location>
</feature>
<feature type="domain" description="DUF1980" evidence="2">
    <location>
        <begin position="23"/>
        <end position="114"/>
    </location>
</feature>
<dbReference type="InterPro" id="IPR015402">
    <property type="entry name" value="DUF1980"/>
</dbReference>
<reference evidence="4 5" key="1">
    <citation type="submission" date="2019-03" db="EMBL/GenBank/DDBJ databases">
        <title>Genomics of glacier-inhabiting Cryobacterium strains.</title>
        <authorList>
            <person name="Liu Q."/>
            <person name="Xin Y.-H."/>
        </authorList>
    </citation>
    <scope>NUCLEOTIDE SEQUENCE [LARGE SCALE GENOMIC DNA]</scope>
    <source>
        <strain evidence="4 5">TMT1-1</strain>
    </source>
</reference>
<dbReference type="AlphaFoldDB" id="A0A4R8ZCQ8"/>
<gene>
    <name evidence="4" type="ORF">E3T27_10045</name>
</gene>
<dbReference type="NCBIfam" id="TIGR03943">
    <property type="entry name" value="TIGR03943 family putative permease subunit"/>
    <property type="match status" value="1"/>
</dbReference>
<evidence type="ECO:0000259" key="3">
    <source>
        <dbReference type="Pfam" id="PF21537"/>
    </source>
</evidence>
<evidence type="ECO:0000313" key="4">
    <source>
        <dbReference type="EMBL" id="TFD25112.1"/>
    </source>
</evidence>
<dbReference type="InterPro" id="IPR048493">
    <property type="entry name" value="DUF1980_N"/>
</dbReference>
<name>A0A4R8ZCQ8_9MICO</name>
<dbReference type="PANTHER" id="PTHR40047">
    <property type="entry name" value="UPF0703 PROTEIN YCGQ"/>
    <property type="match status" value="1"/>
</dbReference>